<accession>A0A7I8VGA0</accession>
<comment type="caution">
    <text evidence="9">The sequence shown here is derived from an EMBL/GenBank/DDBJ whole genome shotgun (WGS) entry which is preliminary data.</text>
</comment>
<keyword evidence="3 5" id="KW-1133">Transmembrane helix</keyword>
<dbReference type="InterPro" id="IPR027417">
    <property type="entry name" value="P-loop_NTPase"/>
</dbReference>
<dbReference type="InterPro" id="IPR036719">
    <property type="entry name" value="Neuro-gated_channel_TM_sf"/>
</dbReference>
<evidence type="ECO:0000313" key="10">
    <source>
        <dbReference type="Proteomes" id="UP000549394"/>
    </source>
</evidence>
<dbReference type="FunFam" id="2.70.170.10:FF:000028">
    <property type="entry name" value="AcetylCholine Receptor"/>
    <property type="match status" value="2"/>
</dbReference>
<organism evidence="9 10">
    <name type="scientific">Dimorphilus gyrociliatus</name>
    <dbReference type="NCBI Taxonomy" id="2664684"/>
    <lineage>
        <taxon>Eukaryota</taxon>
        <taxon>Metazoa</taxon>
        <taxon>Spiralia</taxon>
        <taxon>Lophotrochozoa</taxon>
        <taxon>Annelida</taxon>
        <taxon>Polychaeta</taxon>
        <taxon>Polychaeta incertae sedis</taxon>
        <taxon>Dinophilidae</taxon>
        <taxon>Dimorphilus</taxon>
    </lineage>
</organism>
<dbReference type="GO" id="GO:0005230">
    <property type="term" value="F:extracellular ligand-gated monoatomic ion channel activity"/>
    <property type="evidence" value="ECO:0007669"/>
    <property type="project" value="InterPro"/>
</dbReference>
<proteinExistence type="predicted"/>
<dbReference type="Gene3D" id="3.40.50.300">
    <property type="entry name" value="P-loop containing nucleotide triphosphate hydrolases"/>
    <property type="match status" value="1"/>
</dbReference>
<feature type="domain" description="Neurotransmitter-gated ion-channel transmembrane" evidence="8">
    <location>
        <begin position="645"/>
        <end position="750"/>
    </location>
</feature>
<dbReference type="InterPro" id="IPR018000">
    <property type="entry name" value="Neurotransmitter_ion_chnl_CS"/>
</dbReference>
<dbReference type="OrthoDB" id="410315at2759"/>
<dbReference type="Gene3D" id="1.20.58.390">
    <property type="entry name" value="Neurotransmitter-gated ion-channel transmembrane domain"/>
    <property type="match status" value="2"/>
</dbReference>
<feature type="domain" description="Neurotransmitter-gated ion-channel transmembrane" evidence="8">
    <location>
        <begin position="254"/>
        <end position="362"/>
    </location>
</feature>
<dbReference type="InterPro" id="IPR006202">
    <property type="entry name" value="Neur_chan_lig-bd"/>
</dbReference>
<gene>
    <name evidence="9" type="ORF">DGYR_LOCUS3805</name>
</gene>
<evidence type="ECO:0000256" key="3">
    <source>
        <dbReference type="ARBA" id="ARBA00022989"/>
    </source>
</evidence>
<dbReference type="AlphaFoldDB" id="A0A7I8VGA0"/>
<reference evidence="9 10" key="1">
    <citation type="submission" date="2020-08" db="EMBL/GenBank/DDBJ databases">
        <authorList>
            <person name="Hejnol A."/>
        </authorList>
    </citation>
    <scope>NUCLEOTIDE SEQUENCE [LARGE SCALE GENOMIC DNA]</scope>
</reference>
<name>A0A7I8VGA0_9ANNE</name>
<dbReference type="InterPro" id="IPR000863">
    <property type="entry name" value="Sulfotransferase_dom"/>
</dbReference>
<feature type="transmembrane region" description="Helical" evidence="5">
    <location>
        <begin position="669"/>
        <end position="690"/>
    </location>
</feature>
<dbReference type="Pfam" id="PF02932">
    <property type="entry name" value="Neur_chan_memb"/>
    <property type="match status" value="2"/>
</dbReference>
<dbReference type="Gene3D" id="2.70.170.10">
    <property type="entry name" value="Neurotransmitter-gated ion-channel ligand-binding domain"/>
    <property type="match status" value="2"/>
</dbReference>
<feature type="transmembrane region" description="Helical" evidence="5">
    <location>
        <begin position="702"/>
        <end position="724"/>
    </location>
</feature>
<dbReference type="GO" id="GO:0016020">
    <property type="term" value="C:membrane"/>
    <property type="evidence" value="ECO:0007669"/>
    <property type="project" value="UniProtKB-SubCell"/>
</dbReference>
<evidence type="ECO:0000259" key="8">
    <source>
        <dbReference type="Pfam" id="PF02932"/>
    </source>
</evidence>
<evidence type="ECO:0000256" key="2">
    <source>
        <dbReference type="ARBA" id="ARBA00022692"/>
    </source>
</evidence>
<feature type="domain" description="Sulfotransferase" evidence="6">
    <location>
        <begin position="795"/>
        <end position="1046"/>
    </location>
</feature>
<dbReference type="CDD" id="cd19051">
    <property type="entry name" value="LGIC_TM_cation"/>
    <property type="match status" value="1"/>
</dbReference>
<dbReference type="EMBL" id="CAJFCJ010000005">
    <property type="protein sequence ID" value="CAD5115025.1"/>
    <property type="molecule type" value="Genomic_DNA"/>
</dbReference>
<evidence type="ECO:0000256" key="4">
    <source>
        <dbReference type="ARBA" id="ARBA00023136"/>
    </source>
</evidence>
<dbReference type="SUPFAM" id="SSF90112">
    <property type="entry name" value="Neurotransmitter-gated ion-channel transmembrane pore"/>
    <property type="match status" value="2"/>
</dbReference>
<keyword evidence="10" id="KW-1185">Reference proteome</keyword>
<feature type="transmembrane region" description="Helical" evidence="5">
    <location>
        <begin position="637"/>
        <end position="657"/>
    </location>
</feature>
<dbReference type="SUPFAM" id="SSF52540">
    <property type="entry name" value="P-loop containing nucleoside triphosphate hydrolases"/>
    <property type="match status" value="1"/>
</dbReference>
<evidence type="ECO:0000259" key="7">
    <source>
        <dbReference type="Pfam" id="PF02931"/>
    </source>
</evidence>
<sequence length="1062" mass="123860">MILIVYKLVDSQQFPDIYRQPINIEPSYEHRLIHYLFKKYEIAHKYARPRKNSSDAVVVDFSLNLKKLLDLNAKNQALTSLIEMTLIWTDDYLSWDRELFNQLQRIQFNVRDIWRPSIRIFQLIEERYEANPVIEAVVEWNGRITWVPRGIYTTPCEVDVTFFPFDRQTCSLEYGNWIHSNDQVQIQLGSYLNNTNKFAYSIDEGAEWEITNVQQEVLNNISYNLACCSNEKFTIMRFHLKLKRNATFLSIVLFLPCSLLMIVNLLTAFLPPSSSEKIHLTLSIFLSYFVLLLIVMDYIPQGSKLPVVGRLFIASLSIIALNIITSAIVYNIALKGVSQIHANQSLKNNLSKLGRFLCIPNAYYMVYMEEENHLDTRVNLVNDHAITELVDENSLKRDKKPIVNCVTSAESENLYPNPEHKLIRNLLSNYERGHRSARPVKNIHKALHLNFTLFLRKLIDLDPKNQELTTLIEIKYEWIDELLKWNESAYHGIKLVEMNIKDIWSPNVRISELTGRKTDFNPIEEVIVESSGRVTFNPREILKTPCDVDVTYFPFERQTCSLSYVNWMHHNKAVFLRLKTSGNLPYDKFYFTPEPGNEWEIIDVHQDIFYHEHYDFECCSNRNFTAMIFKIELKRNATFLAIVLFLPCFLLVLLNLLSTFIPPDSSEKINLALSIFLSYFVLLMIVMDHIPMGRKVPAVGELIVASSVIIACNIITSTAVYNIALKGDGDAKVPDRIKKIILKLRKKLFVPVNYYVHIHSDSNDNDIPLEMMNEVEMENKRMLKKQRKRKANWSDDVLVSSFPKSGTTWVVEIVDEILRRGIEPDNESPTYLRAKMLELGPPAISKSVIDENNDENLMKGEKRVFKTHLAYTSLPSDIRSGQSNIRLIYIVRNVKDNLVSFYHFCRMNELYGLFKGSFSDFYDLWLNGQTPHGDWFEHVKGYLENSVNNENILIISYEELLESTFEMIGKISTFLNINLEDKVVKSIVEKTNIENMRQNKRTNRLEVKAYRQDISQFFRKGIAGDWKNWLNEEQSQRIDRLFEEKLPTDIRILLNKLFLSYN</sequence>
<feature type="transmembrane region" description="Helical" evidence="5">
    <location>
        <begin position="246"/>
        <end position="266"/>
    </location>
</feature>
<dbReference type="PANTHER" id="PTHR18945">
    <property type="entry name" value="NEUROTRANSMITTER GATED ION CHANNEL"/>
    <property type="match status" value="1"/>
</dbReference>
<evidence type="ECO:0000256" key="5">
    <source>
        <dbReference type="SAM" id="Phobius"/>
    </source>
</evidence>
<feature type="domain" description="Neurotransmitter-gated ion-channel ligand-binding" evidence="7">
    <location>
        <begin position="420"/>
        <end position="636"/>
    </location>
</feature>
<feature type="transmembrane region" description="Helical" evidence="5">
    <location>
        <begin position="311"/>
        <end position="333"/>
    </location>
</feature>
<dbReference type="Pfam" id="PF00685">
    <property type="entry name" value="Sulfotransfer_1"/>
    <property type="match status" value="1"/>
</dbReference>
<feature type="domain" description="Neurotransmitter-gated ion-channel ligand-binding" evidence="7">
    <location>
        <begin position="29"/>
        <end position="245"/>
    </location>
</feature>
<dbReference type="PROSITE" id="PS00236">
    <property type="entry name" value="NEUROTR_ION_CHANNEL"/>
    <property type="match status" value="1"/>
</dbReference>
<evidence type="ECO:0000313" key="9">
    <source>
        <dbReference type="EMBL" id="CAD5115025.1"/>
    </source>
</evidence>
<dbReference type="Proteomes" id="UP000549394">
    <property type="component" value="Unassembled WGS sequence"/>
</dbReference>
<dbReference type="InterPro" id="IPR006029">
    <property type="entry name" value="Neurotrans-gated_channel_TM"/>
</dbReference>
<dbReference type="GO" id="GO:0004888">
    <property type="term" value="F:transmembrane signaling receptor activity"/>
    <property type="evidence" value="ECO:0007669"/>
    <property type="project" value="InterPro"/>
</dbReference>
<dbReference type="InterPro" id="IPR006201">
    <property type="entry name" value="Neur_channel"/>
</dbReference>
<feature type="transmembrane region" description="Helical" evidence="5">
    <location>
        <begin position="278"/>
        <end position="299"/>
    </location>
</feature>
<dbReference type="SUPFAM" id="SSF63712">
    <property type="entry name" value="Nicotinic receptor ligand binding domain-like"/>
    <property type="match status" value="2"/>
</dbReference>
<evidence type="ECO:0000256" key="1">
    <source>
        <dbReference type="ARBA" id="ARBA00004141"/>
    </source>
</evidence>
<dbReference type="CDD" id="cd18989">
    <property type="entry name" value="LGIC_ECD_cation"/>
    <property type="match status" value="2"/>
</dbReference>
<dbReference type="InterPro" id="IPR036734">
    <property type="entry name" value="Neur_chan_lig-bd_sf"/>
</dbReference>
<dbReference type="GO" id="GO:0008146">
    <property type="term" value="F:sulfotransferase activity"/>
    <property type="evidence" value="ECO:0007669"/>
    <property type="project" value="InterPro"/>
</dbReference>
<dbReference type="Pfam" id="PF02931">
    <property type="entry name" value="Neur_chan_LBD"/>
    <property type="match status" value="2"/>
</dbReference>
<dbReference type="InterPro" id="IPR038050">
    <property type="entry name" value="Neuro_actylchol_rec"/>
</dbReference>
<keyword evidence="4 5" id="KW-0472">Membrane</keyword>
<comment type="subcellular location">
    <subcellularLocation>
        <location evidence="1">Membrane</location>
        <topology evidence="1">Multi-pass membrane protein</topology>
    </subcellularLocation>
</comment>
<keyword evidence="2 5" id="KW-0812">Transmembrane</keyword>
<evidence type="ECO:0000259" key="6">
    <source>
        <dbReference type="Pfam" id="PF00685"/>
    </source>
</evidence>
<protein>
    <submittedName>
        <fullName evidence="9">DgyrCDS4046</fullName>
    </submittedName>
</protein>